<feature type="domain" description="Polymerase/histidinol phosphatase N-terminal" evidence="1">
    <location>
        <begin position="101"/>
        <end position="180"/>
    </location>
</feature>
<dbReference type="EMBL" id="BAAAZA010000007">
    <property type="protein sequence ID" value="GAA3865367.1"/>
    <property type="molecule type" value="Genomic_DNA"/>
</dbReference>
<comment type="caution">
    <text evidence="2">The sequence shown here is derived from an EMBL/GenBank/DDBJ whole genome shotgun (WGS) entry which is preliminary data.</text>
</comment>
<evidence type="ECO:0000313" key="2">
    <source>
        <dbReference type="EMBL" id="GAA3865367.1"/>
    </source>
</evidence>
<gene>
    <name evidence="2" type="ORF">GCM10022207_32280</name>
</gene>
<dbReference type="InterPro" id="IPR004013">
    <property type="entry name" value="PHP_dom"/>
</dbReference>
<dbReference type="CDD" id="cd07436">
    <property type="entry name" value="PHP_PolX"/>
    <property type="match status" value="1"/>
</dbReference>
<evidence type="ECO:0000313" key="3">
    <source>
        <dbReference type="Proteomes" id="UP001501563"/>
    </source>
</evidence>
<dbReference type="PANTHER" id="PTHR36928:SF1">
    <property type="entry name" value="PHOSPHATASE YCDX-RELATED"/>
    <property type="match status" value="1"/>
</dbReference>
<dbReference type="SUPFAM" id="SSF47802">
    <property type="entry name" value="DNA polymerase beta, N-terminal domain-like"/>
    <property type="match status" value="1"/>
</dbReference>
<dbReference type="RefSeq" id="WP_345548841.1">
    <property type="nucleotide sequence ID" value="NZ_BAAAZA010000007.1"/>
</dbReference>
<dbReference type="Pfam" id="PF14716">
    <property type="entry name" value="HHH_8"/>
    <property type="match status" value="1"/>
</dbReference>
<dbReference type="InterPro" id="IPR010996">
    <property type="entry name" value="HHH_MUS81"/>
</dbReference>
<dbReference type="Proteomes" id="UP001501563">
    <property type="component" value="Unassembled WGS sequence"/>
</dbReference>
<dbReference type="InterPro" id="IPR050243">
    <property type="entry name" value="PHP_phosphatase"/>
</dbReference>
<dbReference type="InterPro" id="IPR016195">
    <property type="entry name" value="Pol/histidinol_Pase-like"/>
</dbReference>
<dbReference type="PANTHER" id="PTHR36928">
    <property type="entry name" value="PHOSPHATASE YCDX-RELATED"/>
    <property type="match status" value="1"/>
</dbReference>
<dbReference type="PIRSF" id="PIRSF036978">
    <property type="entry name" value="UCP036978_PHPhdr"/>
    <property type="match status" value="1"/>
</dbReference>
<keyword evidence="3" id="KW-1185">Reference proteome</keyword>
<dbReference type="InterPro" id="IPR047967">
    <property type="entry name" value="PolX_PHP"/>
</dbReference>
<dbReference type="InterPro" id="IPR027421">
    <property type="entry name" value="DNA_pol_lamdba_lyase_dom_sf"/>
</dbReference>
<dbReference type="NCBIfam" id="NF005928">
    <property type="entry name" value="PRK07945.1"/>
    <property type="match status" value="1"/>
</dbReference>
<dbReference type="Gene3D" id="3.20.20.140">
    <property type="entry name" value="Metal-dependent hydrolases"/>
    <property type="match status" value="1"/>
</dbReference>
<proteinExistence type="predicted"/>
<dbReference type="InterPro" id="IPR003141">
    <property type="entry name" value="Pol/His_phosphatase_N"/>
</dbReference>
<reference evidence="3" key="1">
    <citation type="journal article" date="2019" name="Int. J. Syst. Evol. Microbiol.">
        <title>The Global Catalogue of Microorganisms (GCM) 10K type strain sequencing project: providing services to taxonomists for standard genome sequencing and annotation.</title>
        <authorList>
            <consortium name="The Broad Institute Genomics Platform"/>
            <consortium name="The Broad Institute Genome Sequencing Center for Infectious Disease"/>
            <person name="Wu L."/>
            <person name="Ma J."/>
        </authorList>
    </citation>
    <scope>NUCLEOTIDE SEQUENCE [LARGE SCALE GENOMIC DNA]</scope>
    <source>
        <strain evidence="3">JCM 16578</strain>
    </source>
</reference>
<name>A0ABP7K4I3_9ACTN</name>
<sequence length="345" mass="37495">MEPVEALDRIAFLLERAGAPTYRVRAFRTAAEVLSALPRHDVAERAAAGTLEALKGIGPTTAQVVREALAGQTPGYLEKLELEAAAPLAHGGERLRALLRGDCHLHSDWSDGGSPIELMGRTAARLGHEWAVLTDHSPRLTVARGLSAERLREQLEAVAALNTRWAPFRLLTGIECDILDDGSLDQEPALLERLDVVVVSVHSKLRMDARSMTRRMIAAVRNPHADVLGHCTGRLVTGRGRPESEFDAEAVFAACAESGTAVEINSRPERLDPPRRLLRQAVEAGTLFSIDTDAHAPGQLDWQIHGCARAEECGVPPERVITTWTAEEALAWTRERTAPTRVAGP</sequence>
<evidence type="ECO:0000259" key="1">
    <source>
        <dbReference type="SMART" id="SM00481"/>
    </source>
</evidence>
<dbReference type="Gene3D" id="1.10.150.110">
    <property type="entry name" value="DNA polymerase beta, N-terminal domain-like"/>
    <property type="match status" value="1"/>
</dbReference>
<dbReference type="SMART" id="SM00481">
    <property type="entry name" value="POLIIIAc"/>
    <property type="match status" value="1"/>
</dbReference>
<dbReference type="Pfam" id="PF02811">
    <property type="entry name" value="PHP"/>
    <property type="match status" value="1"/>
</dbReference>
<organism evidence="2 3">
    <name type="scientific">Streptomyces lannensis</name>
    <dbReference type="NCBI Taxonomy" id="766498"/>
    <lineage>
        <taxon>Bacteria</taxon>
        <taxon>Bacillati</taxon>
        <taxon>Actinomycetota</taxon>
        <taxon>Actinomycetes</taxon>
        <taxon>Kitasatosporales</taxon>
        <taxon>Streptomycetaceae</taxon>
        <taxon>Streptomyces</taxon>
    </lineage>
</organism>
<accession>A0ABP7K4I3</accession>
<protein>
    <submittedName>
        <fullName evidence="2">PHP domain-containing protein</fullName>
    </submittedName>
</protein>
<dbReference type="InterPro" id="IPR017078">
    <property type="entry name" value="UCP036978_PHPhdr"/>
</dbReference>
<dbReference type="SUPFAM" id="SSF89550">
    <property type="entry name" value="PHP domain-like"/>
    <property type="match status" value="1"/>
</dbReference>